<evidence type="ECO:0000313" key="2">
    <source>
        <dbReference type="EMBL" id="TWT64999.1"/>
    </source>
</evidence>
<gene>
    <name evidence="2" type="ORF">CA85_33440</name>
</gene>
<protein>
    <recommendedName>
        <fullName evidence="4">DUF304 domain-containing protein</fullName>
    </recommendedName>
</protein>
<accession>A0A5C5XQT7</accession>
<feature type="transmembrane region" description="Helical" evidence="1">
    <location>
        <begin position="60"/>
        <end position="87"/>
    </location>
</feature>
<dbReference type="Proteomes" id="UP000318053">
    <property type="component" value="Unassembled WGS sequence"/>
</dbReference>
<proteinExistence type="predicted"/>
<dbReference type="RefSeq" id="WP_146392267.1">
    <property type="nucleotide sequence ID" value="NZ_SJPK01000008.1"/>
</dbReference>
<dbReference type="OrthoDB" id="269916at2"/>
<feature type="transmembrane region" description="Helical" evidence="1">
    <location>
        <begin position="30"/>
        <end position="48"/>
    </location>
</feature>
<keyword evidence="1" id="KW-0812">Transmembrane</keyword>
<dbReference type="EMBL" id="SJPK01000008">
    <property type="protein sequence ID" value="TWT64999.1"/>
    <property type="molecule type" value="Genomic_DNA"/>
</dbReference>
<name>A0A5C5XQT7_9BACT</name>
<keyword evidence="3" id="KW-1185">Reference proteome</keyword>
<keyword evidence="1" id="KW-1133">Transmembrane helix</keyword>
<reference evidence="2 3" key="1">
    <citation type="submission" date="2019-02" db="EMBL/GenBank/DDBJ databases">
        <title>Deep-cultivation of Planctomycetes and their phenomic and genomic characterization uncovers novel biology.</title>
        <authorList>
            <person name="Wiegand S."/>
            <person name="Jogler M."/>
            <person name="Boedeker C."/>
            <person name="Pinto D."/>
            <person name="Vollmers J."/>
            <person name="Rivas-Marin E."/>
            <person name="Kohn T."/>
            <person name="Peeters S.H."/>
            <person name="Heuer A."/>
            <person name="Rast P."/>
            <person name="Oberbeckmann S."/>
            <person name="Bunk B."/>
            <person name="Jeske O."/>
            <person name="Meyerdierks A."/>
            <person name="Storesund J.E."/>
            <person name="Kallscheuer N."/>
            <person name="Luecker S."/>
            <person name="Lage O.M."/>
            <person name="Pohl T."/>
            <person name="Merkel B.J."/>
            <person name="Hornburger P."/>
            <person name="Mueller R.-W."/>
            <person name="Bruemmer F."/>
            <person name="Labrenz M."/>
            <person name="Spormann A.M."/>
            <person name="Op Den Camp H."/>
            <person name="Overmann J."/>
            <person name="Amann R."/>
            <person name="Jetten M.S.M."/>
            <person name="Mascher T."/>
            <person name="Medema M.H."/>
            <person name="Devos D.P."/>
            <person name="Kaster A.-K."/>
            <person name="Ovreas L."/>
            <person name="Rohde M."/>
            <person name="Galperin M.Y."/>
            <person name="Jogler C."/>
        </authorList>
    </citation>
    <scope>NUCLEOTIDE SEQUENCE [LARGE SCALE GENOMIC DNA]</scope>
    <source>
        <strain evidence="2 3">CA85</strain>
    </source>
</reference>
<sequence length="200" mass="22438">MSLKDKFPQEIEFEIDRERLLGYLLMQSRLGCYGIVLPFALLFAFTFFTSHMAPYRDAGLLFQLGWLTIYLLAGLFACAVLGSLFYFPYFRPSARLKANNLRLLVEGPFLRLVSGGFIVLDQRFHFRDVSCYATVQGPLLRRHCLTSLQFRIQGRLNSPPLSVAGLADADRVRDTLCEIDASRELPTSLPDSGSASQTGG</sequence>
<organism evidence="2 3">
    <name type="scientific">Allorhodopirellula solitaria</name>
    <dbReference type="NCBI Taxonomy" id="2527987"/>
    <lineage>
        <taxon>Bacteria</taxon>
        <taxon>Pseudomonadati</taxon>
        <taxon>Planctomycetota</taxon>
        <taxon>Planctomycetia</taxon>
        <taxon>Pirellulales</taxon>
        <taxon>Pirellulaceae</taxon>
        <taxon>Allorhodopirellula</taxon>
    </lineage>
</organism>
<dbReference type="AlphaFoldDB" id="A0A5C5XQT7"/>
<comment type="caution">
    <text evidence="2">The sequence shown here is derived from an EMBL/GenBank/DDBJ whole genome shotgun (WGS) entry which is preliminary data.</text>
</comment>
<evidence type="ECO:0000256" key="1">
    <source>
        <dbReference type="SAM" id="Phobius"/>
    </source>
</evidence>
<evidence type="ECO:0008006" key="4">
    <source>
        <dbReference type="Google" id="ProtNLM"/>
    </source>
</evidence>
<evidence type="ECO:0000313" key="3">
    <source>
        <dbReference type="Proteomes" id="UP000318053"/>
    </source>
</evidence>
<keyword evidence="1" id="KW-0472">Membrane</keyword>